<gene>
    <name evidence="2" type="ORF">H7C19_23710</name>
</gene>
<dbReference type="Proteomes" id="UP000547209">
    <property type="component" value="Unassembled WGS sequence"/>
</dbReference>
<name>A0A7X0VH23_9BACL</name>
<organism evidence="2 3">
    <name type="scientific">Cohnella nanjingensis</name>
    <dbReference type="NCBI Taxonomy" id="1387779"/>
    <lineage>
        <taxon>Bacteria</taxon>
        <taxon>Bacillati</taxon>
        <taxon>Bacillota</taxon>
        <taxon>Bacilli</taxon>
        <taxon>Bacillales</taxon>
        <taxon>Paenibacillaceae</taxon>
        <taxon>Cohnella</taxon>
    </lineage>
</organism>
<keyword evidence="1" id="KW-0812">Transmembrane</keyword>
<sequence>MEIFHWDRFGFAGMFLYQFGVYMLLFSLLTLLFSGLRHAVGWLLWVVLIAAIPLGTALPVFRPHVAEGFGKLLFNDSLLQGFGITLILSLVFLAGGWLFTRRRPY</sequence>
<feature type="transmembrane region" description="Helical" evidence="1">
    <location>
        <begin position="81"/>
        <end position="100"/>
    </location>
</feature>
<evidence type="ECO:0000313" key="2">
    <source>
        <dbReference type="EMBL" id="MBB6673690.1"/>
    </source>
</evidence>
<keyword evidence="1" id="KW-0472">Membrane</keyword>
<dbReference type="RefSeq" id="WP_185671551.1">
    <property type="nucleotide sequence ID" value="NZ_JACJVP010000041.1"/>
</dbReference>
<comment type="caution">
    <text evidence="2">The sequence shown here is derived from an EMBL/GenBank/DDBJ whole genome shotgun (WGS) entry which is preliminary data.</text>
</comment>
<evidence type="ECO:0000256" key="1">
    <source>
        <dbReference type="SAM" id="Phobius"/>
    </source>
</evidence>
<evidence type="ECO:0000313" key="3">
    <source>
        <dbReference type="Proteomes" id="UP000547209"/>
    </source>
</evidence>
<proteinExistence type="predicted"/>
<accession>A0A7X0VH23</accession>
<reference evidence="2 3" key="1">
    <citation type="submission" date="2020-08" db="EMBL/GenBank/DDBJ databases">
        <title>Cohnella phylogeny.</title>
        <authorList>
            <person name="Dunlap C."/>
        </authorList>
    </citation>
    <scope>NUCLEOTIDE SEQUENCE [LARGE SCALE GENOMIC DNA]</scope>
    <source>
        <strain evidence="2 3">DSM 28246</strain>
    </source>
</reference>
<dbReference type="AlphaFoldDB" id="A0A7X0VH23"/>
<dbReference type="EMBL" id="JACJVP010000041">
    <property type="protein sequence ID" value="MBB6673690.1"/>
    <property type="molecule type" value="Genomic_DNA"/>
</dbReference>
<protein>
    <submittedName>
        <fullName evidence="2">Uncharacterized protein</fullName>
    </submittedName>
</protein>
<keyword evidence="3" id="KW-1185">Reference proteome</keyword>
<feature type="transmembrane region" description="Helical" evidence="1">
    <location>
        <begin position="15"/>
        <end position="33"/>
    </location>
</feature>
<keyword evidence="1" id="KW-1133">Transmembrane helix</keyword>
<feature type="transmembrane region" description="Helical" evidence="1">
    <location>
        <begin position="40"/>
        <end position="61"/>
    </location>
</feature>